<feature type="domain" description="Carboxymuconolactone decarboxylase-like" evidence="1">
    <location>
        <begin position="45"/>
        <end position="107"/>
    </location>
</feature>
<keyword evidence="2" id="KW-0575">Peroxidase</keyword>
<organism evidence="2 3">
    <name type="scientific">Actinomadura madurae</name>
    <dbReference type="NCBI Taxonomy" id="1993"/>
    <lineage>
        <taxon>Bacteria</taxon>
        <taxon>Bacillati</taxon>
        <taxon>Actinomycetota</taxon>
        <taxon>Actinomycetes</taxon>
        <taxon>Streptosporangiales</taxon>
        <taxon>Thermomonosporaceae</taxon>
        <taxon>Actinomadura</taxon>
    </lineage>
</organism>
<dbReference type="GeneID" id="99656497"/>
<dbReference type="SUPFAM" id="SSF69118">
    <property type="entry name" value="AhpD-like"/>
    <property type="match status" value="1"/>
</dbReference>
<proteinExistence type="predicted"/>
<keyword evidence="3" id="KW-1185">Reference proteome</keyword>
<reference evidence="2 3" key="1">
    <citation type="submission" date="2016-10" db="EMBL/GenBank/DDBJ databases">
        <authorList>
            <person name="de Groot N.N."/>
        </authorList>
    </citation>
    <scope>NUCLEOTIDE SEQUENCE [LARGE SCALE GENOMIC DNA]</scope>
    <source>
        <strain evidence="2 3">DSM 43067</strain>
    </source>
</reference>
<dbReference type="GO" id="GO:0051920">
    <property type="term" value="F:peroxiredoxin activity"/>
    <property type="evidence" value="ECO:0007669"/>
    <property type="project" value="InterPro"/>
</dbReference>
<protein>
    <submittedName>
        <fullName evidence="2">Alkylhydroperoxidase family enzyme, contains CxxC motif</fullName>
    </submittedName>
</protein>
<dbReference type="Gene3D" id="1.20.1290.10">
    <property type="entry name" value="AhpD-like"/>
    <property type="match status" value="1"/>
</dbReference>
<dbReference type="PANTHER" id="PTHR34846">
    <property type="entry name" value="4-CARBOXYMUCONOLACTONE DECARBOXYLASE FAMILY PROTEIN (AFU_ORTHOLOGUE AFUA_6G11590)"/>
    <property type="match status" value="1"/>
</dbReference>
<evidence type="ECO:0000313" key="3">
    <source>
        <dbReference type="Proteomes" id="UP000183413"/>
    </source>
</evidence>
<accession>A0A1I4X3D6</accession>
<dbReference type="EMBL" id="FOVH01000001">
    <property type="protein sequence ID" value="SFN20152.1"/>
    <property type="molecule type" value="Genomic_DNA"/>
</dbReference>
<dbReference type="InterPro" id="IPR029032">
    <property type="entry name" value="AhpD-like"/>
</dbReference>
<name>A0A1I4X3D6_9ACTN</name>
<dbReference type="STRING" id="1993.SAMN04489713_101656"/>
<evidence type="ECO:0000259" key="1">
    <source>
        <dbReference type="Pfam" id="PF02627"/>
    </source>
</evidence>
<dbReference type="RefSeq" id="WP_021599840.1">
    <property type="nucleotide sequence ID" value="NZ_CP083237.1"/>
</dbReference>
<dbReference type="OrthoDB" id="4704294at2"/>
<evidence type="ECO:0000313" key="2">
    <source>
        <dbReference type="EMBL" id="SFN20152.1"/>
    </source>
</evidence>
<gene>
    <name evidence="2" type="ORF">SAMN04489713_101656</name>
</gene>
<dbReference type="Proteomes" id="UP000183413">
    <property type="component" value="Unassembled WGS sequence"/>
</dbReference>
<sequence>MCADSPADRVPRVDPLPEEEWDDVLKAVVATTGPLNLFTTLARHPGLFHSWIGFGSLLLMRGTLPGRDRELAILRTAHHRSCGYEWEHHRGLGLAAGLTEAEIAAVRLGPDGHGWGRGDRMVLTAADELHEHGTIGDATWAELSARFGERELIELVMLIGHYHMVAFTLNALRVQPEEGTGPGEGR</sequence>
<dbReference type="AlphaFoldDB" id="A0A1I4X3D6"/>
<dbReference type="PANTHER" id="PTHR34846:SF5">
    <property type="entry name" value="CARBOXYMUCONOLACTONE DECARBOXYLASE-LIKE DOMAIN-CONTAINING PROTEIN"/>
    <property type="match status" value="1"/>
</dbReference>
<dbReference type="InParanoid" id="A0A1I4X3D6"/>
<dbReference type="Pfam" id="PF02627">
    <property type="entry name" value="CMD"/>
    <property type="match status" value="1"/>
</dbReference>
<keyword evidence="2" id="KW-0560">Oxidoreductase</keyword>
<dbReference type="eggNOG" id="COG2128">
    <property type="taxonomic scope" value="Bacteria"/>
</dbReference>
<dbReference type="InterPro" id="IPR003779">
    <property type="entry name" value="CMD-like"/>
</dbReference>